<reference evidence="3" key="1">
    <citation type="journal article" date="2012" name="Nat. Genet.">
        <title>Lifestyle transitions in plant pathogenic Colletotrichum fungi deciphered by genome and transcriptome analyses.</title>
        <authorList>
            <person name="O'Connell R.J."/>
            <person name="Thon M.R."/>
            <person name="Hacquard S."/>
            <person name="Amyotte S.G."/>
            <person name="Kleemann J."/>
            <person name="Torres M.F."/>
            <person name="Damm U."/>
            <person name="Buiate E.A."/>
            <person name="Epstein L."/>
            <person name="Alkan N."/>
            <person name="Altmueller J."/>
            <person name="Alvarado-Balderrama L."/>
            <person name="Bauser C.A."/>
            <person name="Becker C."/>
            <person name="Birren B.W."/>
            <person name="Chen Z."/>
            <person name="Choi J."/>
            <person name="Crouch J.A."/>
            <person name="Duvick J.P."/>
            <person name="Farman M.A."/>
            <person name="Gan P."/>
            <person name="Heiman D."/>
            <person name="Henrissat B."/>
            <person name="Howard R.J."/>
            <person name="Kabbage M."/>
            <person name="Koch C."/>
            <person name="Kracher B."/>
            <person name="Kubo Y."/>
            <person name="Law A.D."/>
            <person name="Lebrun M.-H."/>
            <person name="Lee Y.-H."/>
            <person name="Miyara I."/>
            <person name="Moore N."/>
            <person name="Neumann U."/>
            <person name="Nordstroem K."/>
            <person name="Panaccione D.G."/>
            <person name="Panstruga R."/>
            <person name="Place M."/>
            <person name="Proctor R.H."/>
            <person name="Prusky D."/>
            <person name="Rech G."/>
            <person name="Reinhardt R."/>
            <person name="Rollins J.A."/>
            <person name="Rounsley S."/>
            <person name="Schardl C.L."/>
            <person name="Schwartz D.C."/>
            <person name="Shenoy N."/>
            <person name="Shirasu K."/>
            <person name="Sikhakolli U.R."/>
            <person name="Stueber K."/>
            <person name="Sukno S.A."/>
            <person name="Sweigard J.A."/>
            <person name="Takano Y."/>
            <person name="Takahara H."/>
            <person name="Trail F."/>
            <person name="van der Does H.C."/>
            <person name="Voll L.M."/>
            <person name="Will I."/>
            <person name="Young S."/>
            <person name="Zeng Q."/>
            <person name="Zhang J."/>
            <person name="Zhou S."/>
            <person name="Dickman M.B."/>
            <person name="Schulze-Lefert P."/>
            <person name="Ver Loren van Themaat E."/>
            <person name="Ma L.-J."/>
            <person name="Vaillancourt L.J."/>
        </authorList>
    </citation>
    <scope>NUCLEOTIDE SEQUENCE [LARGE SCALE GENOMIC DNA]</scope>
    <source>
        <strain evidence="3">IMI 349063</strain>
    </source>
</reference>
<sequence length="274" mass="27803">MTNSLKNSDGTQQGTTYLLANSVRRRGGVRSRDGGDDGAVGNAEARDAVDGQARVDDAALLAGEHSSRAARMHERLDHVVLDVLDEGVVVGDMGTRGDLDGAKPLPRVGGVEAAEVVDVGGHDFEIDGVRAGGVVDDGRGIVVGGVEDDGAAAERLQEESRPWLRLEGHLEDGVLRVLERLGDDLELRHVAFADGLGGAGGEIAEDGAVPDLGADVCDDPLPLRGDVPEGDVGGAVAHGESVRAPGRALAELCDGLGGVGRVVGDVGLAGAGGV</sequence>
<name>H1VYG6_COLHI</name>
<feature type="non-terminal residue" evidence="2">
    <location>
        <position position="274"/>
    </location>
</feature>
<dbReference type="HOGENOM" id="CLU_1017609_0_0_1"/>
<dbReference type="EMBL" id="CACQ02007598">
    <property type="protein sequence ID" value="CCF45278.1"/>
    <property type="molecule type" value="Genomic_DNA"/>
</dbReference>
<gene>
    <name evidence="2" type="ORF">CH063_14413</name>
</gene>
<protein>
    <submittedName>
        <fullName evidence="2">Uncharacterized protein</fullName>
    </submittedName>
</protein>
<dbReference type="AlphaFoldDB" id="H1VYG6"/>
<dbReference type="Proteomes" id="UP000007174">
    <property type="component" value="Unassembled WGS sequence"/>
</dbReference>
<evidence type="ECO:0000313" key="3">
    <source>
        <dbReference type="Proteomes" id="UP000007174"/>
    </source>
</evidence>
<feature type="compositionally biased region" description="Polar residues" evidence="1">
    <location>
        <begin position="1"/>
        <end position="19"/>
    </location>
</feature>
<organism evidence="2 3">
    <name type="scientific">Colletotrichum higginsianum (strain IMI 349063)</name>
    <name type="common">Crucifer anthracnose fungus</name>
    <dbReference type="NCBI Taxonomy" id="759273"/>
    <lineage>
        <taxon>Eukaryota</taxon>
        <taxon>Fungi</taxon>
        <taxon>Dikarya</taxon>
        <taxon>Ascomycota</taxon>
        <taxon>Pezizomycotina</taxon>
        <taxon>Sordariomycetes</taxon>
        <taxon>Hypocreomycetidae</taxon>
        <taxon>Glomerellales</taxon>
        <taxon>Glomerellaceae</taxon>
        <taxon>Colletotrichum</taxon>
        <taxon>Colletotrichum destructivum species complex</taxon>
    </lineage>
</organism>
<proteinExistence type="predicted"/>
<feature type="region of interest" description="Disordered" evidence="1">
    <location>
        <begin position="1"/>
        <end position="42"/>
    </location>
</feature>
<accession>H1VYG6</accession>
<evidence type="ECO:0000256" key="1">
    <source>
        <dbReference type="SAM" id="MobiDB-lite"/>
    </source>
</evidence>
<evidence type="ECO:0000313" key="2">
    <source>
        <dbReference type="EMBL" id="CCF45278.1"/>
    </source>
</evidence>